<dbReference type="RefSeq" id="WP_206294070.1">
    <property type="nucleotide sequence ID" value="NZ_CP063458.1"/>
</dbReference>
<feature type="transmembrane region" description="Helical" evidence="1">
    <location>
        <begin position="107"/>
        <end position="130"/>
    </location>
</feature>
<dbReference type="EMBL" id="CP063458">
    <property type="protein sequence ID" value="QOV90964.1"/>
    <property type="molecule type" value="Genomic_DNA"/>
</dbReference>
<dbReference type="Proteomes" id="UP000593765">
    <property type="component" value="Chromosome"/>
</dbReference>
<sequence>MQEVKPVAESGRELRTHVQYGSAANTEFPPPLPPDMIDLPPDVRVSPAAETFVAQPVDRKRKGWSLSVPTIADLSDRARLGQVVLGFSCFFVYAAAALGVGRDTATALFATPILPIVLVPLLVVGFVLLFRAQAFGRGFVLGIVVCILGWLVAGMFRALAAGT</sequence>
<keyword evidence="1" id="KW-0472">Membrane</keyword>
<feature type="transmembrane region" description="Helical" evidence="1">
    <location>
        <begin position="139"/>
        <end position="160"/>
    </location>
</feature>
<gene>
    <name evidence="2" type="ORF">IPV69_06275</name>
</gene>
<reference evidence="2 3" key="1">
    <citation type="submission" date="2020-10" db="EMBL/GenBank/DDBJ databases">
        <title>Wide distribution of Phycisphaera-like planctomycetes from WD2101 soil group in peatlands and genome analysis of the first cultivated representative.</title>
        <authorList>
            <person name="Dedysh S.N."/>
            <person name="Beletsky A.V."/>
            <person name="Ivanova A."/>
            <person name="Kulichevskaya I.S."/>
            <person name="Suzina N.E."/>
            <person name="Philippov D.A."/>
            <person name="Rakitin A.L."/>
            <person name="Mardanov A.V."/>
            <person name="Ravin N.V."/>
        </authorList>
    </citation>
    <scope>NUCLEOTIDE SEQUENCE [LARGE SCALE GENOMIC DNA]</scope>
    <source>
        <strain evidence="2 3">M1803</strain>
    </source>
</reference>
<name>A0A7M2X001_9BACT</name>
<evidence type="ECO:0000313" key="3">
    <source>
        <dbReference type="Proteomes" id="UP000593765"/>
    </source>
</evidence>
<feature type="transmembrane region" description="Helical" evidence="1">
    <location>
        <begin position="83"/>
        <end position="101"/>
    </location>
</feature>
<evidence type="ECO:0000256" key="1">
    <source>
        <dbReference type="SAM" id="Phobius"/>
    </source>
</evidence>
<evidence type="ECO:0000313" key="2">
    <source>
        <dbReference type="EMBL" id="QOV90964.1"/>
    </source>
</evidence>
<protein>
    <submittedName>
        <fullName evidence="2">Uncharacterized protein</fullName>
    </submittedName>
</protein>
<proteinExistence type="predicted"/>
<dbReference type="KEGG" id="hbs:IPV69_06275"/>
<organism evidence="2 3">
    <name type="scientific">Humisphaera borealis</name>
    <dbReference type="NCBI Taxonomy" id="2807512"/>
    <lineage>
        <taxon>Bacteria</taxon>
        <taxon>Pseudomonadati</taxon>
        <taxon>Planctomycetota</taxon>
        <taxon>Phycisphaerae</taxon>
        <taxon>Tepidisphaerales</taxon>
        <taxon>Tepidisphaeraceae</taxon>
        <taxon>Humisphaera</taxon>
    </lineage>
</organism>
<keyword evidence="3" id="KW-1185">Reference proteome</keyword>
<dbReference type="AlphaFoldDB" id="A0A7M2X001"/>
<accession>A0A7M2X001</accession>
<keyword evidence="1" id="KW-1133">Transmembrane helix</keyword>
<keyword evidence="1" id="KW-0812">Transmembrane</keyword>